<name>A0ABX1Y0Y0_9BACL</name>
<dbReference type="InterPro" id="IPR012318">
    <property type="entry name" value="HTH_CRP"/>
</dbReference>
<protein>
    <submittedName>
        <fullName evidence="2">Helix-turn-helix domain-containing protein</fullName>
    </submittedName>
</protein>
<dbReference type="PROSITE" id="PS51063">
    <property type="entry name" value="HTH_CRP_2"/>
    <property type="match status" value="1"/>
</dbReference>
<sequence>MLARCYKYYDFQKNPLFVIVLSRSQLANQLSVTERSVNRIMKQLKEEQVIVTAKNCIIFTEQNRLLMERELSTMKA</sequence>
<dbReference type="RefSeq" id="WP_171645142.1">
    <property type="nucleotide sequence ID" value="NZ_WHOA01000132.1"/>
</dbReference>
<reference evidence="2 3" key="1">
    <citation type="submission" date="2019-10" db="EMBL/GenBank/DDBJ databases">
        <title>Description of Paenibacillus terrestris sp. nov.</title>
        <authorList>
            <person name="Carlier A."/>
            <person name="Qi S."/>
        </authorList>
    </citation>
    <scope>NUCLEOTIDE SEQUENCE [LARGE SCALE GENOMIC DNA]</scope>
    <source>
        <strain evidence="2 3">LMG 31458</strain>
    </source>
</reference>
<proteinExistence type="predicted"/>
<dbReference type="InterPro" id="IPR036390">
    <property type="entry name" value="WH_DNA-bd_sf"/>
</dbReference>
<dbReference type="EMBL" id="WHOA01000132">
    <property type="protein sequence ID" value="NOU73688.1"/>
    <property type="molecule type" value="Genomic_DNA"/>
</dbReference>
<feature type="domain" description="HTH crp-type" evidence="1">
    <location>
        <begin position="1"/>
        <end position="63"/>
    </location>
</feature>
<dbReference type="Gene3D" id="1.10.10.10">
    <property type="entry name" value="Winged helix-like DNA-binding domain superfamily/Winged helix DNA-binding domain"/>
    <property type="match status" value="1"/>
</dbReference>
<comment type="caution">
    <text evidence="2">The sequence shown here is derived from an EMBL/GenBank/DDBJ whole genome shotgun (WGS) entry which is preliminary data.</text>
</comment>
<dbReference type="SUPFAM" id="SSF46785">
    <property type="entry name" value="Winged helix' DNA-binding domain"/>
    <property type="match status" value="1"/>
</dbReference>
<dbReference type="InterPro" id="IPR036388">
    <property type="entry name" value="WH-like_DNA-bd_sf"/>
</dbReference>
<dbReference type="Proteomes" id="UP000616779">
    <property type="component" value="Unassembled WGS sequence"/>
</dbReference>
<evidence type="ECO:0000259" key="1">
    <source>
        <dbReference type="PROSITE" id="PS51063"/>
    </source>
</evidence>
<gene>
    <name evidence="2" type="ORF">GC098_20060</name>
</gene>
<evidence type="ECO:0000313" key="2">
    <source>
        <dbReference type="EMBL" id="NOU73688.1"/>
    </source>
</evidence>
<accession>A0ABX1Y0Y0</accession>
<dbReference type="Pfam" id="PF13545">
    <property type="entry name" value="HTH_Crp_2"/>
    <property type="match status" value="1"/>
</dbReference>
<evidence type="ECO:0000313" key="3">
    <source>
        <dbReference type="Proteomes" id="UP000616779"/>
    </source>
</evidence>
<keyword evidence="3" id="KW-1185">Reference proteome</keyword>
<organism evidence="2 3">
    <name type="scientific">Paenibacillus phytorum</name>
    <dbReference type="NCBI Taxonomy" id="2654977"/>
    <lineage>
        <taxon>Bacteria</taxon>
        <taxon>Bacillati</taxon>
        <taxon>Bacillota</taxon>
        <taxon>Bacilli</taxon>
        <taxon>Bacillales</taxon>
        <taxon>Paenibacillaceae</taxon>
        <taxon>Paenibacillus</taxon>
    </lineage>
</organism>